<reference evidence="3 4" key="1">
    <citation type="submission" date="2019-02" db="EMBL/GenBank/DDBJ databases">
        <title>Emended description of the genus Rhodopseudomonas and description of Rhodopseudomonas albus sp. nov., a non-phototrophic, heavy-metal-tolerant bacterium isolated from garden soil.</title>
        <authorList>
            <person name="Bao Z."/>
            <person name="Cao W.W."/>
            <person name="Sato Y."/>
            <person name="Nishizawa T."/>
            <person name="Zhao J."/>
            <person name="Guo Y."/>
            <person name="Ohta H."/>
        </authorList>
    </citation>
    <scope>NUCLEOTIDE SEQUENCE [LARGE SCALE GENOMIC DNA]</scope>
    <source>
        <strain evidence="3 4">SK50-23</strain>
    </source>
</reference>
<protein>
    <submittedName>
        <fullName evidence="3">CoA transferase</fullName>
    </submittedName>
</protein>
<accession>A0ABX8ACM8</accession>
<feature type="compositionally biased region" description="Basic and acidic residues" evidence="2">
    <location>
        <begin position="362"/>
        <end position="376"/>
    </location>
</feature>
<dbReference type="Pfam" id="PF02515">
    <property type="entry name" value="CoA_transf_3"/>
    <property type="match status" value="1"/>
</dbReference>
<dbReference type="PANTHER" id="PTHR48207">
    <property type="entry name" value="SUCCINATE--HYDROXYMETHYLGLUTARATE COA-TRANSFERASE"/>
    <property type="match status" value="1"/>
</dbReference>
<dbReference type="InterPro" id="IPR050483">
    <property type="entry name" value="CoA-transferase_III_domain"/>
</dbReference>
<gene>
    <name evidence="3" type="ORF">RPMA_15515</name>
</gene>
<dbReference type="GO" id="GO:0016740">
    <property type="term" value="F:transferase activity"/>
    <property type="evidence" value="ECO:0007669"/>
    <property type="project" value="UniProtKB-KW"/>
</dbReference>
<keyword evidence="4" id="KW-1185">Reference proteome</keyword>
<evidence type="ECO:0000256" key="1">
    <source>
        <dbReference type="ARBA" id="ARBA00022679"/>
    </source>
</evidence>
<dbReference type="InterPro" id="IPR044855">
    <property type="entry name" value="CoA-Trfase_III_dom3_sf"/>
</dbReference>
<organism evidence="3 4">
    <name type="scientific">Tardiphaga alba</name>
    <dbReference type="NCBI Taxonomy" id="340268"/>
    <lineage>
        <taxon>Bacteria</taxon>
        <taxon>Pseudomonadati</taxon>
        <taxon>Pseudomonadota</taxon>
        <taxon>Alphaproteobacteria</taxon>
        <taxon>Hyphomicrobiales</taxon>
        <taxon>Nitrobacteraceae</taxon>
        <taxon>Tardiphaga</taxon>
    </lineage>
</organism>
<dbReference type="SUPFAM" id="SSF89796">
    <property type="entry name" value="CoA-transferase family III (CaiB/BaiF)"/>
    <property type="match status" value="1"/>
</dbReference>
<evidence type="ECO:0000313" key="4">
    <source>
        <dbReference type="Proteomes" id="UP000682843"/>
    </source>
</evidence>
<dbReference type="Gene3D" id="3.30.1540.10">
    <property type="entry name" value="formyl-coa transferase, domain 3"/>
    <property type="match status" value="1"/>
</dbReference>
<dbReference type="PANTHER" id="PTHR48207:SF4">
    <property type="entry name" value="BLL6097 PROTEIN"/>
    <property type="match status" value="1"/>
</dbReference>
<dbReference type="Gene3D" id="3.40.50.10540">
    <property type="entry name" value="Crotonobetainyl-coa:carnitine coa-transferase, domain 1"/>
    <property type="match status" value="1"/>
</dbReference>
<keyword evidence="1 3" id="KW-0808">Transferase</keyword>
<dbReference type="InterPro" id="IPR003673">
    <property type="entry name" value="CoA-Trfase_fam_III"/>
</dbReference>
<dbReference type="EMBL" id="CP036498">
    <property type="protein sequence ID" value="QUS40080.1"/>
    <property type="molecule type" value="Genomic_DNA"/>
</dbReference>
<dbReference type="RefSeq" id="WP_211908484.1">
    <property type="nucleotide sequence ID" value="NZ_CP036498.1"/>
</dbReference>
<feature type="region of interest" description="Disordered" evidence="2">
    <location>
        <begin position="340"/>
        <end position="376"/>
    </location>
</feature>
<dbReference type="Proteomes" id="UP000682843">
    <property type="component" value="Chromosome"/>
</dbReference>
<evidence type="ECO:0000256" key="2">
    <source>
        <dbReference type="SAM" id="MobiDB-lite"/>
    </source>
</evidence>
<sequence>MTGPLHGVRVVDLTTMLSGPCAAQTLAEMGADVTKVETPEGDNLRNIGQSRSGGMGPMHLHANRGKRSVALDLKSEDGRNAFIGLIKDADVLICNVRTKAMQRLRLAYDDLRAINPTLIYVSIVGYGSGGPYSDRPAYDDLIQAAVGIPSLGASQEGGARYAPIAVADRVTGMNAANAALGALYHRLRTGEGQHVEVAMFETMAFMVLSDHMGGRTYQPQLGPTVFERYASVRRPFPTLDGVVCLLLVTDKQWKAFFDLVDRGNVLEDERFSTVSGRTHNTTALYKIVAELVATRTTDWWMQELERVDIPAVPLATIDSLIDDPHLKAVGFFDEVEHPSEGPIRAMRSTGRWSKSQPAPDRPAPRLGEHNEQILPR</sequence>
<evidence type="ECO:0000313" key="3">
    <source>
        <dbReference type="EMBL" id="QUS40080.1"/>
    </source>
</evidence>
<name>A0ABX8ACM8_9BRAD</name>
<dbReference type="InterPro" id="IPR023606">
    <property type="entry name" value="CoA-Trfase_III_dom_1_sf"/>
</dbReference>
<proteinExistence type="predicted"/>